<name>A0A446CE69_9BURK</name>
<organism evidence="1 2">
    <name type="scientific">Achromobacter agilis</name>
    <dbReference type="NCBI Taxonomy" id="1353888"/>
    <lineage>
        <taxon>Bacteria</taxon>
        <taxon>Pseudomonadati</taxon>
        <taxon>Pseudomonadota</taxon>
        <taxon>Betaproteobacteria</taxon>
        <taxon>Burkholderiales</taxon>
        <taxon>Alcaligenaceae</taxon>
        <taxon>Achromobacter</taxon>
    </lineage>
</organism>
<keyword evidence="2" id="KW-1185">Reference proteome</keyword>
<protein>
    <submittedName>
        <fullName evidence="1">Uncharacterized protein</fullName>
    </submittedName>
</protein>
<reference evidence="1 2" key="1">
    <citation type="submission" date="2018-07" db="EMBL/GenBank/DDBJ databases">
        <authorList>
            <person name="Peeters C."/>
        </authorList>
    </citation>
    <scope>NUCLEOTIDE SEQUENCE [LARGE SCALE GENOMIC DNA]</scope>
    <source>
        <strain evidence="1 2">LMG 3411</strain>
    </source>
</reference>
<proteinExistence type="predicted"/>
<gene>
    <name evidence="1" type="ORF">AGI3411_02421</name>
</gene>
<dbReference type="EMBL" id="UFQB01000008">
    <property type="protein sequence ID" value="SSW66135.1"/>
    <property type="molecule type" value="Genomic_DNA"/>
</dbReference>
<accession>A0A446CE69</accession>
<dbReference type="Proteomes" id="UP000289184">
    <property type="component" value="Unassembled WGS sequence"/>
</dbReference>
<evidence type="ECO:0000313" key="1">
    <source>
        <dbReference type="EMBL" id="SSW66135.1"/>
    </source>
</evidence>
<dbReference type="AlphaFoldDB" id="A0A446CE69"/>
<evidence type="ECO:0000313" key="2">
    <source>
        <dbReference type="Proteomes" id="UP000289184"/>
    </source>
</evidence>
<sequence>MLSDYDLGAAVNENQIDFYKQERQWKALPSVSQDKLPFPDPGLN</sequence>